<dbReference type="InterPro" id="IPR056823">
    <property type="entry name" value="TEN-like_YD-shell"/>
</dbReference>
<dbReference type="Proteomes" id="UP001160301">
    <property type="component" value="Unassembled WGS sequence"/>
</dbReference>
<dbReference type="InterPro" id="IPR050708">
    <property type="entry name" value="T6SS_VgrG/RHS"/>
</dbReference>
<evidence type="ECO:0000256" key="1">
    <source>
        <dbReference type="ARBA" id="ARBA00022737"/>
    </source>
</evidence>
<evidence type="ECO:0000259" key="2">
    <source>
        <dbReference type="Pfam" id="PF20148"/>
    </source>
</evidence>
<dbReference type="Pfam" id="PF25023">
    <property type="entry name" value="TEN_YD-shell"/>
    <property type="match status" value="3"/>
</dbReference>
<keyword evidence="1" id="KW-0677">Repeat</keyword>
<dbReference type="NCBIfam" id="TIGR03696">
    <property type="entry name" value="Rhs_assc_core"/>
    <property type="match status" value="1"/>
</dbReference>
<dbReference type="InterPro" id="IPR006530">
    <property type="entry name" value="YD"/>
</dbReference>
<feature type="domain" description="DUF6531" evidence="2">
    <location>
        <begin position="232"/>
        <end position="305"/>
    </location>
</feature>
<dbReference type="PANTHER" id="PTHR32305">
    <property type="match status" value="1"/>
</dbReference>
<gene>
    <name evidence="4" type="ORF">QHF89_35770</name>
</gene>
<evidence type="ECO:0000259" key="3">
    <source>
        <dbReference type="Pfam" id="PF25023"/>
    </source>
</evidence>
<dbReference type="NCBIfam" id="TIGR01643">
    <property type="entry name" value="YD_repeat_2x"/>
    <property type="match status" value="8"/>
</dbReference>
<keyword evidence="5" id="KW-1185">Reference proteome</keyword>
<organism evidence="4 5">
    <name type="scientific">Polyangium sorediatum</name>
    <dbReference type="NCBI Taxonomy" id="889274"/>
    <lineage>
        <taxon>Bacteria</taxon>
        <taxon>Pseudomonadati</taxon>
        <taxon>Myxococcota</taxon>
        <taxon>Polyangia</taxon>
        <taxon>Polyangiales</taxon>
        <taxon>Polyangiaceae</taxon>
        <taxon>Polyangium</taxon>
    </lineage>
</organism>
<accession>A0ABT6P2T1</accession>
<dbReference type="PANTHER" id="PTHR32305:SF15">
    <property type="entry name" value="PROTEIN RHSA-RELATED"/>
    <property type="match status" value="1"/>
</dbReference>
<dbReference type="Gene3D" id="2.180.10.10">
    <property type="entry name" value="RHS repeat-associated core"/>
    <property type="match status" value="3"/>
</dbReference>
<dbReference type="EMBL" id="JARZHI010000049">
    <property type="protein sequence ID" value="MDI1434916.1"/>
    <property type="molecule type" value="Genomic_DNA"/>
</dbReference>
<dbReference type="Pfam" id="PF20148">
    <property type="entry name" value="DUF6531"/>
    <property type="match status" value="1"/>
</dbReference>
<dbReference type="CDD" id="cd14740">
    <property type="entry name" value="PAAR_4"/>
    <property type="match status" value="1"/>
</dbReference>
<evidence type="ECO:0000313" key="4">
    <source>
        <dbReference type="EMBL" id="MDI1434916.1"/>
    </source>
</evidence>
<reference evidence="4 5" key="1">
    <citation type="submission" date="2023-04" db="EMBL/GenBank/DDBJ databases">
        <title>The genome sequence of Polyangium sorediatum DSM14670.</title>
        <authorList>
            <person name="Zhang X."/>
        </authorList>
    </citation>
    <scope>NUCLEOTIDE SEQUENCE [LARGE SCALE GENOMIC DNA]</scope>
    <source>
        <strain evidence="4 5">DSM 14670</strain>
    </source>
</reference>
<dbReference type="InterPro" id="IPR022385">
    <property type="entry name" value="Rhs_assc_core"/>
</dbReference>
<dbReference type="RefSeq" id="WP_136971433.1">
    <property type="nucleotide sequence ID" value="NZ_JARZHI010000049.1"/>
</dbReference>
<feature type="domain" description="Teneurin-like YD-shell" evidence="3">
    <location>
        <begin position="543"/>
        <end position="720"/>
    </location>
</feature>
<proteinExistence type="predicted"/>
<comment type="caution">
    <text evidence="4">The sequence shown here is derived from an EMBL/GenBank/DDBJ whole genome shotgun (WGS) entry which is preliminary data.</text>
</comment>
<sequence>MLASTMFDPVIGLDLHVVGIPAPPSPVPIPTPVPMPFVGLVFDPVGLAVCAAVGMAAGGGPGLVLINGMPATNTGTNATNFLTLPHLPAPGVTFVPPPSPGNNAELIFGSLGITLGGSLGVRLGDVALSCSEPVRMPTSAVLAVPKGAPVLINRPMVPDAKGIAFAAGVRAGMRALGRAVRAGGKLFRSFRQMQKRSAAWGQLSQGLRKAVDHAAPLRFRDRIKREICFATGHPVEVATGRVFTDCVDLALPGPIPLVFERVYSSSLSWRKGPLGYGWSHSLDQSVWCERGKAVYRAEDGREIEFLLGHLPDRLIRTGDRVYEPTNRLTLKACGEHRWEIEGIDGLVHEFAPADGDDSGRARLARIATKDGHAIECLYDRKGRLSRVIDSGGRTLRFGYDGADRLREIKVPHPREGLIRHVKYEFDAESNLARAVDALGNAHAYAYKGHLLVKETDRAGLSFYFQYDGNGHFAKCVRTWGDGGIHDHVIHYDEKNRRTIVVDSLGFATMYQRDELGNVVAVTNPMMNVAQYGYDPESGQEASITDPLGREEKREYDARGNVVAIVRPDGTRVELSYERDRPVRVVDEVGGVWRYRYDGAGRMRAAINPLGEQTRYRWSRGLLREVTDPMGGKVALSYDEAKSIAGIRYPNGGDERLVHDELGRVVEHRDARGEVTRVRRDALGRVVEVESPDGNHARIRHDAEGNVLEVSDHARRVKFAYAGFHWRALREDDGAAVRMRYDTEGRMMAIENEAGEEHAFVRDPCGRVVAERGFEGRTTRYTLDAAGQVVKARRESGKLVTYDRDALGRVTCVRYADGTAERFAYRADGMLVEAANDTMRVSFERDAMGRVVREVQGAHTVERRYDGRGQLAEVSSSLGFDGAFLRDAAGELAGISLGTGIDRWRAEIVRDGAGLEAERRLPGGIAVRTRRDRMGRVAETAFLDDLREVRRIRYLWAPGDLLKERNDSARGTARYTHDLRARLTAAEEPGVGVRWRRPGATGNLQKAVEGEPQQYGKGSVLLESEGVRFEHDRDGNRTAKVLPGGRREKYTWNEAGRLVAVTKVDGTVVRFAYDALGRRVRKASPADERVWIWDGDVPLHELSLREGPTTWIFEPGTFTPTVKVQGMRRWAIVADQVGAPCAVFDEWGGVAWQGAVNVFGRVAVEVEKTAVPWRFPGQYEDAETGLCYNRFRYYDPETGRYISKDPIGLAGGIEAYAYVEDPLAWIDPLGLAGEIVWVRTVHEAKSRAAEFAQVPRVSRGGVEIPVQNLNQSSRGENFQALNIRSSNRVAEGKSPLSLGRAKIGPTGLREQYWELHPDGHPDDPTPVHHNYPHVHARNAAGDERVFVSQKKKMGKCT</sequence>
<evidence type="ECO:0000313" key="5">
    <source>
        <dbReference type="Proteomes" id="UP001160301"/>
    </source>
</evidence>
<protein>
    <submittedName>
        <fullName evidence="4">RHS repeat-associated core domain-containing protein</fullName>
    </submittedName>
</protein>
<dbReference type="InterPro" id="IPR031325">
    <property type="entry name" value="RHS_repeat"/>
</dbReference>
<feature type="domain" description="Teneurin-like YD-shell" evidence="3">
    <location>
        <begin position="966"/>
        <end position="1204"/>
    </location>
</feature>
<dbReference type="InterPro" id="IPR045351">
    <property type="entry name" value="DUF6531"/>
</dbReference>
<name>A0ABT6P2T1_9BACT</name>
<dbReference type="Pfam" id="PF05593">
    <property type="entry name" value="RHS_repeat"/>
    <property type="match status" value="1"/>
</dbReference>
<feature type="domain" description="Teneurin-like YD-shell" evidence="3">
    <location>
        <begin position="358"/>
        <end position="477"/>
    </location>
</feature>